<keyword evidence="1 5" id="KW-0436">Ligase</keyword>
<organism evidence="5 6">
    <name type="scientific">Candidatus Protochlamydia naegleriophila</name>
    <dbReference type="NCBI Taxonomy" id="389348"/>
    <lineage>
        <taxon>Bacteria</taxon>
        <taxon>Pseudomonadati</taxon>
        <taxon>Chlamydiota</taxon>
        <taxon>Chlamydiia</taxon>
        <taxon>Parachlamydiales</taxon>
        <taxon>Parachlamydiaceae</taxon>
        <taxon>Candidatus Protochlamydia</taxon>
    </lineage>
</organism>
<reference evidence="6" key="1">
    <citation type="submission" date="2015-09" db="EMBL/GenBank/DDBJ databases">
        <authorList>
            <person name="Bertelli C."/>
        </authorList>
    </citation>
    <scope>NUCLEOTIDE SEQUENCE [LARGE SCALE GENOMIC DNA]</scope>
    <source>
        <strain evidence="6">KNic</strain>
    </source>
</reference>
<protein>
    <submittedName>
        <fullName evidence="5">Elongation factor P--(R)-beta-lysine ligase</fullName>
        <ecNumber evidence="5">6.3.1.-</ecNumber>
    </submittedName>
</protein>
<dbReference type="PATRIC" id="fig|389348.3.peg.2337"/>
<keyword evidence="2" id="KW-0547">Nucleotide-binding</keyword>
<dbReference type="GO" id="GO:0003746">
    <property type="term" value="F:translation elongation factor activity"/>
    <property type="evidence" value="ECO:0007669"/>
    <property type="project" value="UniProtKB-KW"/>
</dbReference>
<name>A0A0U5JFU1_9BACT</name>
<dbReference type="KEGG" id="pnl:PNK_2080"/>
<dbReference type="Gene3D" id="3.30.930.10">
    <property type="entry name" value="Bira Bifunctional Protein, Domain 2"/>
    <property type="match status" value="1"/>
</dbReference>
<evidence type="ECO:0000313" key="5">
    <source>
        <dbReference type="EMBL" id="CUI17684.1"/>
    </source>
</evidence>
<dbReference type="SUPFAM" id="SSF55681">
    <property type="entry name" value="Class II aaRS and biotin synthetases"/>
    <property type="match status" value="1"/>
</dbReference>
<keyword evidence="5" id="KW-0251">Elongation factor</keyword>
<dbReference type="InterPro" id="IPR004364">
    <property type="entry name" value="Aa-tRNA-synt_II"/>
</dbReference>
<dbReference type="FunCoup" id="A0A0U5JFU1">
    <property type="interactions" value="42"/>
</dbReference>
<dbReference type="GO" id="GO:0006430">
    <property type="term" value="P:lysyl-tRNA aminoacylation"/>
    <property type="evidence" value="ECO:0007669"/>
    <property type="project" value="InterPro"/>
</dbReference>
<dbReference type="GO" id="GO:0005524">
    <property type="term" value="F:ATP binding"/>
    <property type="evidence" value="ECO:0007669"/>
    <property type="project" value="UniProtKB-KW"/>
</dbReference>
<dbReference type="AlphaFoldDB" id="A0A0U5JFU1"/>
<dbReference type="PANTHER" id="PTHR42918:SF6">
    <property type="entry name" value="ELONGATION FACTOR P--(R)-BETA-LYSINE LIGASE"/>
    <property type="match status" value="1"/>
</dbReference>
<proteinExistence type="predicted"/>
<dbReference type="GO" id="GO:0005829">
    <property type="term" value="C:cytosol"/>
    <property type="evidence" value="ECO:0007669"/>
    <property type="project" value="TreeGrafter"/>
</dbReference>
<evidence type="ECO:0000256" key="2">
    <source>
        <dbReference type="ARBA" id="ARBA00022741"/>
    </source>
</evidence>
<keyword evidence="5" id="KW-0648">Protein biosynthesis</keyword>
<dbReference type="EC" id="6.3.1.-" evidence="5"/>
<dbReference type="NCBIfam" id="TIGR00462">
    <property type="entry name" value="genX"/>
    <property type="match status" value="1"/>
</dbReference>
<dbReference type="InterPro" id="IPR045864">
    <property type="entry name" value="aa-tRNA-synth_II/BPL/LPL"/>
</dbReference>
<evidence type="ECO:0000259" key="4">
    <source>
        <dbReference type="PROSITE" id="PS50862"/>
    </source>
</evidence>
<dbReference type="RefSeq" id="WP_032124314.1">
    <property type="nucleotide sequence ID" value="NZ_LN879502.1"/>
</dbReference>
<evidence type="ECO:0000256" key="3">
    <source>
        <dbReference type="ARBA" id="ARBA00022840"/>
    </source>
</evidence>
<dbReference type="NCBIfam" id="NF006828">
    <property type="entry name" value="PRK09350.1"/>
    <property type="match status" value="1"/>
</dbReference>
<dbReference type="InParanoid" id="A0A0U5JFU1"/>
<gene>
    <name evidence="5" type="primary">epmA</name>
    <name evidence="5" type="ORF">PNK_2080</name>
</gene>
<sequence>MALPSPKIARLHDRAFMLHKAREFFAKRHVLEVDCPSLSVRAAIDAHIDLIPATYHGTARCYLHSSPEYGMKRLLAEGMGDCYQLSHVFRDGELSHKHNPEFTMAEWYRLGFSLEKMIAETVDFIRLFTGNLPYQIISYRELFLKETGIDYSKATEQELFAYIQANNIPFYASIQEEGKDALLNLILGTTIEPTLGQDELSVLAYYPASQAALACKQWHGTEQVAERFEIYYKGVELANGYHELTDSSEQKARFIDSNAARQTLGKVPLPIDDNFLHALEKGLPDCCGVAVGFDRLMMLRHPGTQISDVIAWGWEEA</sequence>
<dbReference type="STRING" id="389348.PNK_2080"/>
<dbReference type="PANTHER" id="PTHR42918">
    <property type="entry name" value="LYSYL-TRNA SYNTHETASE"/>
    <property type="match status" value="1"/>
</dbReference>
<keyword evidence="6" id="KW-1185">Reference proteome</keyword>
<dbReference type="GO" id="GO:0004824">
    <property type="term" value="F:lysine-tRNA ligase activity"/>
    <property type="evidence" value="ECO:0007669"/>
    <property type="project" value="InterPro"/>
</dbReference>
<evidence type="ECO:0000256" key="1">
    <source>
        <dbReference type="ARBA" id="ARBA00022598"/>
    </source>
</evidence>
<dbReference type="Pfam" id="PF00152">
    <property type="entry name" value="tRNA-synt_2"/>
    <property type="match status" value="1"/>
</dbReference>
<dbReference type="EMBL" id="LN879502">
    <property type="protein sequence ID" value="CUI17684.1"/>
    <property type="molecule type" value="Genomic_DNA"/>
</dbReference>
<dbReference type="InterPro" id="IPR006195">
    <property type="entry name" value="aa-tRNA-synth_II"/>
</dbReference>
<accession>A0A0U5JFU1</accession>
<keyword evidence="3" id="KW-0067">ATP-binding</keyword>
<evidence type="ECO:0000313" key="6">
    <source>
        <dbReference type="Proteomes" id="UP000069902"/>
    </source>
</evidence>
<feature type="domain" description="Aminoacyl-transfer RNA synthetases class-II family profile" evidence="4">
    <location>
        <begin position="21"/>
        <end position="299"/>
    </location>
</feature>
<dbReference type="Proteomes" id="UP000069902">
    <property type="component" value="Chromosome cPNK"/>
</dbReference>
<dbReference type="GO" id="GO:0000049">
    <property type="term" value="F:tRNA binding"/>
    <property type="evidence" value="ECO:0007669"/>
    <property type="project" value="TreeGrafter"/>
</dbReference>
<dbReference type="PROSITE" id="PS50862">
    <property type="entry name" value="AA_TRNA_LIGASE_II"/>
    <property type="match status" value="1"/>
</dbReference>
<dbReference type="InterPro" id="IPR004525">
    <property type="entry name" value="EpmA"/>
</dbReference>